<gene>
    <name evidence="1" type="ORF">Pcinc_042606</name>
</gene>
<reference evidence="1" key="1">
    <citation type="submission" date="2023-10" db="EMBL/GenBank/DDBJ databases">
        <title>Genome assemblies of two species of porcelain crab, Petrolisthes cinctipes and Petrolisthes manimaculis (Anomura: Porcellanidae).</title>
        <authorList>
            <person name="Angst P."/>
        </authorList>
    </citation>
    <scope>NUCLEOTIDE SEQUENCE</scope>
    <source>
        <strain evidence="1">PB745_01</strain>
        <tissue evidence="1">Gill</tissue>
    </source>
</reference>
<name>A0AAE1BH56_PETCI</name>
<dbReference type="Proteomes" id="UP001286313">
    <property type="component" value="Unassembled WGS sequence"/>
</dbReference>
<dbReference type="EMBL" id="JAWQEG010008237">
    <property type="protein sequence ID" value="KAK3850701.1"/>
    <property type="molecule type" value="Genomic_DNA"/>
</dbReference>
<evidence type="ECO:0000313" key="1">
    <source>
        <dbReference type="EMBL" id="KAK3850701.1"/>
    </source>
</evidence>
<comment type="caution">
    <text evidence="1">The sequence shown here is derived from an EMBL/GenBank/DDBJ whole genome shotgun (WGS) entry which is preliminary data.</text>
</comment>
<dbReference type="AlphaFoldDB" id="A0AAE1BH56"/>
<organism evidence="1 2">
    <name type="scientific">Petrolisthes cinctipes</name>
    <name type="common">Flat porcelain crab</name>
    <dbReference type="NCBI Taxonomy" id="88211"/>
    <lineage>
        <taxon>Eukaryota</taxon>
        <taxon>Metazoa</taxon>
        <taxon>Ecdysozoa</taxon>
        <taxon>Arthropoda</taxon>
        <taxon>Crustacea</taxon>
        <taxon>Multicrustacea</taxon>
        <taxon>Malacostraca</taxon>
        <taxon>Eumalacostraca</taxon>
        <taxon>Eucarida</taxon>
        <taxon>Decapoda</taxon>
        <taxon>Pleocyemata</taxon>
        <taxon>Anomura</taxon>
        <taxon>Galatheoidea</taxon>
        <taxon>Porcellanidae</taxon>
        <taxon>Petrolisthes</taxon>
    </lineage>
</organism>
<sequence length="150" mass="16377">MFPFLTPTSPVTLRVPVFPLLTLYIPPCPTVPFLTPPAPVPFLTPLPQNASVSSPFLSVTIYPCPDPTPLLSPWQDTSVATLPSHPFLWSKLPHRSQHNLKCRLLGPDLAMPHTSLESRIPISFYGLVNLLTQEEDGGCGTVPVAGCPEW</sequence>
<accession>A0AAE1BH56</accession>
<evidence type="ECO:0000313" key="2">
    <source>
        <dbReference type="Proteomes" id="UP001286313"/>
    </source>
</evidence>
<keyword evidence="2" id="KW-1185">Reference proteome</keyword>
<proteinExistence type="predicted"/>
<protein>
    <submittedName>
        <fullName evidence="1">Uncharacterized protein</fullName>
    </submittedName>
</protein>